<reference evidence="15" key="1">
    <citation type="journal article" date="2019" name="Int. J. Syst. Evol. Microbiol.">
        <title>The Global Catalogue of Microorganisms (GCM) 10K type strain sequencing project: providing services to taxonomists for standard genome sequencing and annotation.</title>
        <authorList>
            <consortium name="The Broad Institute Genomics Platform"/>
            <consortium name="The Broad Institute Genome Sequencing Center for Infectious Disease"/>
            <person name="Wu L."/>
            <person name="Ma J."/>
        </authorList>
    </citation>
    <scope>NUCLEOTIDE SEQUENCE [LARGE SCALE GENOMIC DNA]</scope>
    <source>
        <strain evidence="15">CCUG 61889</strain>
    </source>
</reference>
<dbReference type="InterPro" id="IPR006146">
    <property type="entry name" value="5'-Nucleotdase_CS"/>
</dbReference>
<proteinExistence type="predicted"/>
<comment type="caution">
    <text evidence="14">The sequence shown here is derived from an EMBL/GenBank/DDBJ whole genome shotgun (WGS) entry which is preliminary data.</text>
</comment>
<evidence type="ECO:0000256" key="11">
    <source>
        <dbReference type="SAM" id="SignalP"/>
    </source>
</evidence>
<keyword evidence="6 11" id="KW-0732">Signal</keyword>
<dbReference type="SUPFAM" id="SSF55816">
    <property type="entry name" value="5'-nucleotidase (syn. UDP-sugar hydrolase), C-terminal domain"/>
    <property type="match status" value="2"/>
</dbReference>
<keyword evidence="7" id="KW-0547">Nucleotide-binding</keyword>
<dbReference type="PROSITE" id="PS00786">
    <property type="entry name" value="5_NUCLEOTIDASE_2"/>
    <property type="match status" value="2"/>
</dbReference>
<dbReference type="Gene3D" id="3.60.21.10">
    <property type="match status" value="2"/>
</dbReference>
<dbReference type="Pfam" id="PF00149">
    <property type="entry name" value="Metallophos"/>
    <property type="match status" value="2"/>
</dbReference>
<dbReference type="RefSeq" id="WP_377916134.1">
    <property type="nucleotide sequence ID" value="NZ_JBHRZT010000052.1"/>
</dbReference>
<feature type="domain" description="5'-Nucleotidase C-terminal" evidence="13">
    <location>
        <begin position="1134"/>
        <end position="1260"/>
    </location>
</feature>
<dbReference type="InterPro" id="IPR036907">
    <property type="entry name" value="5'-Nucleotdase_C_sf"/>
</dbReference>
<evidence type="ECO:0000259" key="13">
    <source>
        <dbReference type="Pfam" id="PF02872"/>
    </source>
</evidence>
<dbReference type="PRINTS" id="PR01607">
    <property type="entry name" value="APYRASEFAMLY"/>
</dbReference>
<evidence type="ECO:0000256" key="3">
    <source>
        <dbReference type="ARBA" id="ARBA00001968"/>
    </source>
</evidence>
<evidence type="ECO:0000256" key="10">
    <source>
        <dbReference type="SAM" id="MobiDB-lite"/>
    </source>
</evidence>
<feature type="domain" description="5'-Nucleotidase C-terminal" evidence="13">
    <location>
        <begin position="517"/>
        <end position="714"/>
    </location>
</feature>
<accession>A0ABV8B330</accession>
<keyword evidence="15" id="KW-1185">Reference proteome</keyword>
<organism evidence="14 15">
    <name type="scientific">Bacillus songklensis</name>
    <dbReference type="NCBI Taxonomy" id="1069116"/>
    <lineage>
        <taxon>Bacteria</taxon>
        <taxon>Bacillati</taxon>
        <taxon>Bacillota</taxon>
        <taxon>Bacilli</taxon>
        <taxon>Bacillales</taxon>
        <taxon>Bacillaceae</taxon>
        <taxon>Bacillus</taxon>
    </lineage>
</organism>
<feature type="domain" description="Calcineurin-like phosphoesterase" evidence="12">
    <location>
        <begin position="813"/>
        <end position="1044"/>
    </location>
</feature>
<feature type="domain" description="Calcineurin-like phosphoesterase" evidence="12">
    <location>
        <begin position="168"/>
        <end position="412"/>
    </location>
</feature>
<comment type="catalytic activity">
    <reaction evidence="2">
        <text>a nucleoside 2',3'-cyclic phosphate + H2O = a nucleoside 3'-phosphate + H(+)</text>
        <dbReference type="Rhea" id="RHEA:19621"/>
        <dbReference type="ChEBI" id="CHEBI:15377"/>
        <dbReference type="ChEBI" id="CHEBI:15378"/>
        <dbReference type="ChEBI" id="CHEBI:66949"/>
        <dbReference type="ChEBI" id="CHEBI:66954"/>
        <dbReference type="EC" id="3.1.4.16"/>
    </reaction>
</comment>
<feature type="chain" id="PRO_5046595208" evidence="11">
    <location>
        <begin position="34"/>
        <end position="1335"/>
    </location>
</feature>
<dbReference type="SUPFAM" id="SSF56300">
    <property type="entry name" value="Metallo-dependent phosphatases"/>
    <property type="match status" value="2"/>
</dbReference>
<dbReference type="PANTHER" id="PTHR11575">
    <property type="entry name" value="5'-NUCLEOTIDASE-RELATED"/>
    <property type="match status" value="1"/>
</dbReference>
<feature type="signal peptide" evidence="11">
    <location>
        <begin position="1"/>
        <end position="33"/>
    </location>
</feature>
<comment type="cofactor">
    <cofactor evidence="3">
        <name>a divalent metal cation</name>
        <dbReference type="ChEBI" id="CHEBI:60240"/>
    </cofactor>
</comment>
<evidence type="ECO:0000256" key="9">
    <source>
        <dbReference type="ARBA" id="ARBA00023268"/>
    </source>
</evidence>
<evidence type="ECO:0000256" key="2">
    <source>
        <dbReference type="ARBA" id="ARBA00001730"/>
    </source>
</evidence>
<evidence type="ECO:0000313" key="15">
    <source>
        <dbReference type="Proteomes" id="UP001595752"/>
    </source>
</evidence>
<dbReference type="InterPro" id="IPR029052">
    <property type="entry name" value="Metallo-depent_PP-like"/>
</dbReference>
<dbReference type="Gene3D" id="3.90.780.10">
    <property type="entry name" value="5'-Nucleotidase, C-terminal domain"/>
    <property type="match status" value="2"/>
</dbReference>
<evidence type="ECO:0000256" key="7">
    <source>
        <dbReference type="ARBA" id="ARBA00022741"/>
    </source>
</evidence>
<sequence>MKKRKPRSVKKLLATSLALILVSTPFLSTPAGAEGLSNPTGQVVSQPAQTPSYTNVLADKPFIIGQSDLNFSSGVKASVVVSPTEKQQHEGDEVVVFQLMNGTTPVSIAALETDIDHTEKFTAHFNVSGTSYTVKVFVVDSYSGSLTDVGNSLAAPVTISSPSSLVKLRIMETTDTHTNLMNHDYYKGADSNKVGVVKTATLIKQARAEVENSVLVDNGDTIQGTPLGSYMAQINPLKDGQVHPAIKIMNELDYDMATLGNHEFNYGLDMLDEIYDDADFDYVSANVNEDDGDGNPANDKPMFEPYKIVEKEVIDEKGQKQTLKIGYIGFAPPQIMDWDKAHLQGKVTTADIVTTAEKYVPEMKEKGADIVIALTHSGFNGAAVKGAMAEDAVYALSKVDGIDAITFSHTHKVFPAATENALDALFKGTDGKPLPGVDNAKGTINGVAAVQAGYGGGNLGIIDLDIMKTGSGKWEVINSQSSTKAVKADSSDVDQSLVKLIENEHKATVDYTNGKLGTTTAPIHSYFSLVQDDPSVQVVTAAQKWYVEKYIALNAPEYKNTPILSVGAPFKAGRNNADEYTEIQKGDLTIRSAGDLYLYDNTLKAILVKGSVVKEWLEMSAGKFNQIDPSKTEEQPLLNPSFQVYNFDVIDGVQYQVDVTKPAKYKPNGDLIDANNSRIVNLTYNGQPVDPNQDFIVVTNNYRAGGGGNFPGVKGSKYVVDSADENRQILMDYIKEKGEINPTIDHNWSIAPINGDVNVTFTSSPRGAAYAESTDNIKYTGRTDDKGYGIYTIDLKGSNTTEPPNENIKVQLLGLNDLHGQLDTDTKLKRDGKDVLAGSMEYTAAAMKQREATNPNTLLVHAGDMIGGSPLISALFQDEPTVEVMEAMGFDVGTLGNHEFDEGIAELQRMIKGGQHPKGTENYDGMNFPVVAANAYDSATGKLITEPYVIKEVGGTKIGFIGVVTQETPNMIVRKGNETLEITDEAEAINKYTEELKKQGIEAIVVLAHNPTTQTGKADAFDASDIAEKVDDEVDAIFAAHNHVFVDKEVDGKLLVQAYSYGSAFSDVDLEIDPATGDIVKKEAEVVTVYQPDYTPDPAISAIMKKYEDKIAPIKAEVVGESSAALSKDYPNIGESGDKALGNLIADGMKAAMNADFALMNGGGVRAQLDAGEVTFGDLFSIQPFGNVLNKVKLSGADLETVLNNQITDRGLDFHIAGFKYTYTYDSAAKTGKVVDIFLPDGSKIDKTKEYTVVVNNYMYGNMKYGIGALSTDLEVGPEDLKATADFVKSLPKPFEYKAEGRIQKVEAAPAAVAPAETAAPASETTAPADATKAS</sequence>
<keyword evidence="9" id="KW-0511">Multifunctional enzyme</keyword>
<dbReference type="Proteomes" id="UP001595752">
    <property type="component" value="Unassembled WGS sequence"/>
</dbReference>
<protein>
    <submittedName>
        <fullName evidence="14">Bifunctional 2',3'-cyclic-nucleotide 2'-phosphodiesterase/3'-nucleotidase</fullName>
    </submittedName>
</protein>
<evidence type="ECO:0000256" key="8">
    <source>
        <dbReference type="ARBA" id="ARBA00022801"/>
    </source>
</evidence>
<dbReference type="InterPro" id="IPR004843">
    <property type="entry name" value="Calcineurin-like_PHP"/>
</dbReference>
<comment type="catalytic activity">
    <reaction evidence="1">
        <text>a ribonucleoside 3'-phosphate + H2O = a ribonucleoside + phosphate</text>
        <dbReference type="Rhea" id="RHEA:10144"/>
        <dbReference type="ChEBI" id="CHEBI:13197"/>
        <dbReference type="ChEBI" id="CHEBI:15377"/>
        <dbReference type="ChEBI" id="CHEBI:18254"/>
        <dbReference type="ChEBI" id="CHEBI:43474"/>
        <dbReference type="EC" id="3.1.3.6"/>
    </reaction>
</comment>
<dbReference type="Pfam" id="PF02872">
    <property type="entry name" value="5_nucleotid_C"/>
    <property type="match status" value="2"/>
</dbReference>
<comment type="subcellular location">
    <subcellularLocation>
        <location evidence="4">Cell envelope</location>
    </subcellularLocation>
</comment>
<dbReference type="InterPro" id="IPR006179">
    <property type="entry name" value="5_nucleotidase/apyrase"/>
</dbReference>
<keyword evidence="5" id="KW-0479">Metal-binding</keyword>
<feature type="region of interest" description="Disordered" evidence="10">
    <location>
        <begin position="1314"/>
        <end position="1335"/>
    </location>
</feature>
<evidence type="ECO:0000256" key="5">
    <source>
        <dbReference type="ARBA" id="ARBA00022723"/>
    </source>
</evidence>
<dbReference type="CDD" id="cd07410">
    <property type="entry name" value="MPP_CpdB_N"/>
    <property type="match status" value="1"/>
</dbReference>
<evidence type="ECO:0000256" key="4">
    <source>
        <dbReference type="ARBA" id="ARBA00004196"/>
    </source>
</evidence>
<dbReference type="InterPro" id="IPR041827">
    <property type="entry name" value="CpdB_N"/>
</dbReference>
<keyword evidence="8" id="KW-0378">Hydrolase</keyword>
<evidence type="ECO:0000256" key="6">
    <source>
        <dbReference type="ARBA" id="ARBA00022729"/>
    </source>
</evidence>
<dbReference type="InterPro" id="IPR008334">
    <property type="entry name" value="5'-Nucleotdase_C"/>
</dbReference>
<dbReference type="PANTHER" id="PTHR11575:SF24">
    <property type="entry name" value="5'-NUCLEOTIDASE"/>
    <property type="match status" value="1"/>
</dbReference>
<dbReference type="NCBIfam" id="NF006938">
    <property type="entry name" value="PRK09420.1"/>
    <property type="match status" value="1"/>
</dbReference>
<evidence type="ECO:0000256" key="1">
    <source>
        <dbReference type="ARBA" id="ARBA00000527"/>
    </source>
</evidence>
<name>A0ABV8B330_9BACI</name>
<evidence type="ECO:0000313" key="14">
    <source>
        <dbReference type="EMBL" id="MFC3884573.1"/>
    </source>
</evidence>
<dbReference type="EMBL" id="JBHRZT010000052">
    <property type="protein sequence ID" value="MFC3884573.1"/>
    <property type="molecule type" value="Genomic_DNA"/>
</dbReference>
<evidence type="ECO:0000259" key="12">
    <source>
        <dbReference type="Pfam" id="PF00149"/>
    </source>
</evidence>
<gene>
    <name evidence="14" type="ORF">ACFOU2_14155</name>
</gene>